<evidence type="ECO:0000313" key="2">
    <source>
        <dbReference type="EMBL" id="TGZ59821.1"/>
    </source>
</evidence>
<gene>
    <name evidence="2" type="ORF">CRM22_008861</name>
</gene>
<sequence length="115" mass="12999">MSNNVSLRPPPNQQYLTPKRSSGPPPEVYCMWLYSTSAIRVVSAIVRVVSVPLPTSVFSSVRKNGCLKTVVVQFMESQRLCFLLVSVRWVVYACMTSSSWLLNIVRAWEVLRVCC</sequence>
<organism evidence="2 3">
    <name type="scientific">Opisthorchis felineus</name>
    <dbReference type="NCBI Taxonomy" id="147828"/>
    <lineage>
        <taxon>Eukaryota</taxon>
        <taxon>Metazoa</taxon>
        <taxon>Spiralia</taxon>
        <taxon>Lophotrochozoa</taxon>
        <taxon>Platyhelminthes</taxon>
        <taxon>Trematoda</taxon>
        <taxon>Digenea</taxon>
        <taxon>Opisthorchiida</taxon>
        <taxon>Opisthorchiata</taxon>
        <taxon>Opisthorchiidae</taxon>
        <taxon>Opisthorchis</taxon>
    </lineage>
</organism>
<evidence type="ECO:0000256" key="1">
    <source>
        <dbReference type="SAM" id="MobiDB-lite"/>
    </source>
</evidence>
<proteinExistence type="predicted"/>
<feature type="region of interest" description="Disordered" evidence="1">
    <location>
        <begin position="1"/>
        <end position="24"/>
    </location>
</feature>
<dbReference type="AlphaFoldDB" id="A0A4S2LA06"/>
<reference evidence="2 3" key="1">
    <citation type="journal article" date="2019" name="BMC Genomics">
        <title>New insights from Opisthorchis felineus genome: update on genomics of the epidemiologically important liver flukes.</title>
        <authorList>
            <person name="Ershov N.I."/>
            <person name="Mordvinov V.A."/>
            <person name="Prokhortchouk E.B."/>
            <person name="Pakharukova M.Y."/>
            <person name="Gunbin K.V."/>
            <person name="Ustyantsev K."/>
            <person name="Genaev M.A."/>
            <person name="Blinov A.G."/>
            <person name="Mazur A."/>
            <person name="Boulygina E."/>
            <person name="Tsygankova S."/>
            <person name="Khrameeva E."/>
            <person name="Chekanov N."/>
            <person name="Fan G."/>
            <person name="Xiao A."/>
            <person name="Zhang H."/>
            <person name="Xu X."/>
            <person name="Yang H."/>
            <person name="Solovyev V."/>
            <person name="Lee S.M."/>
            <person name="Liu X."/>
            <person name="Afonnikov D.A."/>
            <person name="Skryabin K.G."/>
        </authorList>
    </citation>
    <scope>NUCLEOTIDE SEQUENCE [LARGE SCALE GENOMIC DNA]</scope>
    <source>
        <strain evidence="2">AK-0245</strain>
        <tissue evidence="2">Whole organism</tissue>
    </source>
</reference>
<evidence type="ECO:0000313" key="3">
    <source>
        <dbReference type="Proteomes" id="UP000308267"/>
    </source>
</evidence>
<keyword evidence="3" id="KW-1185">Reference proteome</keyword>
<protein>
    <submittedName>
        <fullName evidence="2">Uncharacterized protein</fullName>
    </submittedName>
</protein>
<name>A0A4S2LA06_OPIFE</name>
<dbReference type="Proteomes" id="UP000308267">
    <property type="component" value="Unassembled WGS sequence"/>
</dbReference>
<dbReference type="EMBL" id="SJOL01008677">
    <property type="protein sequence ID" value="TGZ59821.1"/>
    <property type="molecule type" value="Genomic_DNA"/>
</dbReference>
<comment type="caution">
    <text evidence="2">The sequence shown here is derived from an EMBL/GenBank/DDBJ whole genome shotgun (WGS) entry which is preliminary data.</text>
</comment>
<accession>A0A4S2LA06</accession>